<dbReference type="EMBL" id="JAFFZS010000016">
    <property type="protein sequence ID" value="MBN0046442.1"/>
    <property type="molecule type" value="Genomic_DNA"/>
</dbReference>
<organism evidence="3 4">
    <name type="scientific">Streptomyces actuosus</name>
    <dbReference type="NCBI Taxonomy" id="1885"/>
    <lineage>
        <taxon>Bacteria</taxon>
        <taxon>Bacillati</taxon>
        <taxon>Actinomycetota</taxon>
        <taxon>Actinomycetes</taxon>
        <taxon>Kitasatosporales</taxon>
        <taxon>Streptomycetaceae</taxon>
        <taxon>Streptomyces</taxon>
    </lineage>
</organism>
<dbReference type="InterPro" id="IPR029479">
    <property type="entry name" value="Nitroreductase"/>
</dbReference>
<feature type="domain" description="Nitroreductase" evidence="2">
    <location>
        <begin position="134"/>
        <end position="318"/>
    </location>
</feature>
<protein>
    <submittedName>
        <fullName evidence="3">SagB/ThcOx family dehydrogenase</fullName>
    </submittedName>
</protein>
<dbReference type="SUPFAM" id="SSF55469">
    <property type="entry name" value="FMN-dependent nitroreductase-like"/>
    <property type="match status" value="1"/>
</dbReference>
<dbReference type="InterPro" id="IPR020051">
    <property type="entry name" value="SagB-type_dehydrogenase"/>
</dbReference>
<dbReference type="InterPro" id="IPR052544">
    <property type="entry name" value="Bacteriocin_Proc_Enz"/>
</dbReference>
<proteinExistence type="predicted"/>
<dbReference type="PANTHER" id="PTHR43745:SF2">
    <property type="entry name" value="NITROREDUCTASE MJ1384-RELATED"/>
    <property type="match status" value="1"/>
</dbReference>
<comment type="caution">
    <text evidence="3">The sequence shown here is derived from an EMBL/GenBank/DDBJ whole genome shotgun (WGS) entry which is preliminary data.</text>
</comment>
<feature type="compositionally biased region" description="Low complexity" evidence="1">
    <location>
        <begin position="9"/>
        <end position="25"/>
    </location>
</feature>
<dbReference type="Proteomes" id="UP000788262">
    <property type="component" value="Unassembled WGS sequence"/>
</dbReference>
<accession>A0ABS2VTM0</accession>
<dbReference type="NCBIfam" id="TIGR03605">
    <property type="entry name" value="antibiot_sagB"/>
    <property type="match status" value="1"/>
</dbReference>
<evidence type="ECO:0000313" key="3">
    <source>
        <dbReference type="EMBL" id="MBN0046442.1"/>
    </source>
</evidence>
<reference evidence="3 4" key="1">
    <citation type="submission" date="2021-02" db="EMBL/GenBank/DDBJ databases">
        <title>Whole genome sequencing of Streptomyces actuosus VRA1.</title>
        <authorList>
            <person name="Sen G."/>
            <person name="Sen A."/>
        </authorList>
    </citation>
    <scope>NUCLEOTIDE SEQUENCE [LARGE SCALE GENOMIC DNA]</scope>
    <source>
        <strain evidence="3 4">VRA1</strain>
    </source>
</reference>
<dbReference type="Pfam" id="PF00881">
    <property type="entry name" value="Nitroreductase"/>
    <property type="match status" value="1"/>
</dbReference>
<dbReference type="Gene3D" id="3.40.109.10">
    <property type="entry name" value="NADH Oxidase"/>
    <property type="match status" value="1"/>
</dbReference>
<gene>
    <name evidence="3" type="ORF">JS756_20520</name>
</gene>
<evidence type="ECO:0000259" key="2">
    <source>
        <dbReference type="Pfam" id="PF00881"/>
    </source>
</evidence>
<feature type="region of interest" description="Disordered" evidence="1">
    <location>
        <begin position="1"/>
        <end position="25"/>
    </location>
</feature>
<dbReference type="RefSeq" id="WP_205384595.1">
    <property type="nucleotide sequence ID" value="NZ_JAFFZS010000016.1"/>
</dbReference>
<name>A0ABS2VTM0_STRAS</name>
<dbReference type="InterPro" id="IPR000415">
    <property type="entry name" value="Nitroreductase-like"/>
</dbReference>
<evidence type="ECO:0000256" key="1">
    <source>
        <dbReference type="SAM" id="MobiDB-lite"/>
    </source>
</evidence>
<keyword evidence="4" id="KW-1185">Reference proteome</keyword>
<dbReference type="PANTHER" id="PTHR43745">
    <property type="entry name" value="NITROREDUCTASE MJ1384-RELATED"/>
    <property type="match status" value="1"/>
</dbReference>
<dbReference type="CDD" id="cd02142">
    <property type="entry name" value="McbC_SagB-like_oxidoreductase"/>
    <property type="match status" value="1"/>
</dbReference>
<evidence type="ECO:0000313" key="4">
    <source>
        <dbReference type="Proteomes" id="UP000788262"/>
    </source>
</evidence>
<sequence length="323" mass="34146">MTTFTDATVAGDAPDASDPVADDGPTAAARAAQAPDARDATDAQLARALGVRVCDLPAVRSLTAGAATAPDAPPLRLRDLLHRRLRSSVCDDMIDPRALMAARPRPAERAAAGWPAVPLPVRRPRADMTLADAIEQRCSSTTYAARPLPLGDLAALLEDAAGIRGHRPGYNVRDFPVRRAPSAGGLAPVDVHVVANDVSGLDQGLYYYRPSGPELTVVDSGNMRGKIAEAGIAADWLFHAPAVLCLAVDMDRVEWKYGVRSYRYVHVDLGVLTQNLYLVATGLGLACCAVAAFDDDTANDLLRLDGRNSFVSLLFACGLPGGR</sequence>